<dbReference type="KEGG" id="sgn:SGRA_1778"/>
<dbReference type="EMBL" id="CP002831">
    <property type="protein sequence ID" value="AFC24513.1"/>
    <property type="molecule type" value="Genomic_DNA"/>
</dbReference>
<dbReference type="AlphaFoldDB" id="H6KZC3"/>
<feature type="region of interest" description="Disordered" evidence="1">
    <location>
        <begin position="1"/>
        <end position="36"/>
    </location>
</feature>
<dbReference type="HOGENOM" id="CLU_3358397_0_0_10"/>
<evidence type="ECO:0000256" key="1">
    <source>
        <dbReference type="SAM" id="MobiDB-lite"/>
    </source>
</evidence>
<dbReference type="Proteomes" id="UP000007519">
    <property type="component" value="Chromosome"/>
</dbReference>
<accession>H6KZC3</accession>
<sequence length="36" mass="4238">MRWVSTRRKGQPQKKEKGQKKAAQTERLSELQKIIA</sequence>
<feature type="compositionally biased region" description="Basic residues" evidence="1">
    <location>
        <begin position="1"/>
        <end position="20"/>
    </location>
</feature>
<evidence type="ECO:0000313" key="3">
    <source>
        <dbReference type="Proteomes" id="UP000007519"/>
    </source>
</evidence>
<reference evidence="2 3" key="1">
    <citation type="journal article" date="2012" name="Stand. Genomic Sci.">
        <title>Complete genome sequencing and analysis of Saprospira grandis str. Lewin, a predatory marine bacterium.</title>
        <authorList>
            <person name="Saw J.H."/>
            <person name="Yuryev A."/>
            <person name="Kanbe M."/>
            <person name="Hou S."/>
            <person name="Young A.G."/>
            <person name="Aizawa S."/>
            <person name="Alam M."/>
        </authorList>
    </citation>
    <scope>NUCLEOTIDE SEQUENCE [LARGE SCALE GENOMIC DNA]</scope>
    <source>
        <strain evidence="2 3">Lewin</strain>
    </source>
</reference>
<keyword evidence="3" id="KW-1185">Reference proteome</keyword>
<evidence type="ECO:0000313" key="2">
    <source>
        <dbReference type="EMBL" id="AFC24513.1"/>
    </source>
</evidence>
<proteinExistence type="predicted"/>
<organism evidence="2 3">
    <name type="scientific">Saprospira grandis (strain Lewin)</name>
    <dbReference type="NCBI Taxonomy" id="984262"/>
    <lineage>
        <taxon>Bacteria</taxon>
        <taxon>Pseudomonadati</taxon>
        <taxon>Bacteroidota</taxon>
        <taxon>Saprospiria</taxon>
        <taxon>Saprospirales</taxon>
        <taxon>Saprospiraceae</taxon>
        <taxon>Saprospira</taxon>
    </lineage>
</organism>
<protein>
    <submittedName>
        <fullName evidence="2">Uncharacterized protein</fullName>
    </submittedName>
</protein>
<name>H6KZC3_SAPGL</name>
<gene>
    <name evidence="2" type="ordered locus">SGRA_1778</name>
</gene>